<keyword evidence="2" id="KW-1185">Reference proteome</keyword>
<evidence type="ECO:0000313" key="2">
    <source>
        <dbReference type="Proteomes" id="UP001164712"/>
    </source>
</evidence>
<dbReference type="Proteomes" id="UP001164712">
    <property type="component" value="Chromosome"/>
</dbReference>
<dbReference type="EMBL" id="CP114058">
    <property type="protein sequence ID" value="WAT02135.1"/>
    <property type="molecule type" value="Genomic_DNA"/>
</dbReference>
<organism evidence="1 2">
    <name type="scientific">Rouxiella chamberiensis</name>
    <dbReference type="NCBI Taxonomy" id="1513468"/>
    <lineage>
        <taxon>Bacteria</taxon>
        <taxon>Pseudomonadati</taxon>
        <taxon>Pseudomonadota</taxon>
        <taxon>Gammaproteobacteria</taxon>
        <taxon>Enterobacterales</taxon>
        <taxon>Yersiniaceae</taxon>
        <taxon>Rouxiella</taxon>
    </lineage>
</organism>
<evidence type="ECO:0000313" key="1">
    <source>
        <dbReference type="EMBL" id="WAT02135.1"/>
    </source>
</evidence>
<dbReference type="InterPro" id="IPR024651">
    <property type="entry name" value="FAD-SLDH_ssu"/>
</dbReference>
<name>A0ABY7HRW2_9GAMM</name>
<proteinExistence type="predicted"/>
<protein>
    <submittedName>
        <fullName evidence="1">Sugar dehydrogenase complex small subunit</fullName>
    </submittedName>
</protein>
<accession>A0ABY7HRW2</accession>
<reference evidence="1" key="1">
    <citation type="submission" date="2022-12" db="EMBL/GenBank/DDBJ databases">
        <title>Complete genome sequence of an Australian strain of Rouxiella badensis DAR84756 and resolution of the R. badensis DSM100043 and R. chamberiensis DSM28324 genomes.</title>
        <authorList>
            <person name="Paul S."/>
            <person name="Anderson P.J."/>
            <person name="Maynard G."/>
            <person name="Dyall-Smith M."/>
            <person name="Kudinha T."/>
        </authorList>
    </citation>
    <scope>NUCLEOTIDE SEQUENCE</scope>
    <source>
        <strain evidence="1">DSM 28324</strain>
    </source>
</reference>
<dbReference type="InterPro" id="IPR006311">
    <property type="entry name" value="TAT_signal"/>
</dbReference>
<dbReference type="PROSITE" id="PS51318">
    <property type="entry name" value="TAT"/>
    <property type="match status" value="1"/>
</dbReference>
<dbReference type="Pfam" id="PF12318">
    <property type="entry name" value="FAD-SLDH"/>
    <property type="match status" value="1"/>
</dbReference>
<gene>
    <name evidence="1" type="ORF">O1V66_05585</name>
</gene>
<sequence length="178" mass="18982">MLHNNANQAGVSRRSLLKGMGILSFAAMTSSLFPAIKAQAQAMSDSGFLPLSAFLVSREVNPVLAQRYYATLQKHYADFSSRLAALGDYVNAHNFKHVDDFLASLSADDPRLKTASLIISAWYTGVVGEGEHLELIAYADALMYLPTRGILVVPSYGGGPDSWGSKPGASTSVKGVNA</sequence>
<dbReference type="RefSeq" id="WP_045048105.1">
    <property type="nucleotide sequence ID" value="NZ_CP114058.1"/>
</dbReference>